<feature type="domain" description="Topo IA-type catalytic" evidence="8">
    <location>
        <begin position="143"/>
        <end position="554"/>
    </location>
</feature>
<evidence type="ECO:0000256" key="1">
    <source>
        <dbReference type="ARBA" id="ARBA00000213"/>
    </source>
</evidence>
<dbReference type="InterPro" id="IPR003602">
    <property type="entry name" value="Topo_IA_DNA-bd_dom"/>
</dbReference>
<evidence type="ECO:0000256" key="3">
    <source>
        <dbReference type="ARBA" id="ARBA00012891"/>
    </source>
</evidence>
<organism evidence="9">
    <name type="scientific">Caldiarchaeum subterraneum</name>
    <dbReference type="NCBI Taxonomy" id="311458"/>
    <lineage>
        <taxon>Archaea</taxon>
        <taxon>Nitrososphaerota</taxon>
        <taxon>Candidatus Caldarchaeales</taxon>
        <taxon>Candidatus Caldarchaeaceae</taxon>
        <taxon>Candidatus Caldarchaeum</taxon>
    </lineage>
</organism>
<evidence type="ECO:0000313" key="9">
    <source>
        <dbReference type="EMBL" id="HHR40764.1"/>
    </source>
</evidence>
<dbReference type="PROSITE" id="PS52039">
    <property type="entry name" value="TOPO_IA_2"/>
    <property type="match status" value="1"/>
</dbReference>
<protein>
    <recommendedName>
        <fullName evidence="3">DNA topoisomerase</fullName>
        <ecNumber evidence="3">5.6.2.1</ecNumber>
    </recommendedName>
</protein>
<dbReference type="Gene3D" id="2.70.20.10">
    <property type="entry name" value="Topoisomerase I, domain 3"/>
    <property type="match status" value="1"/>
</dbReference>
<dbReference type="PROSITE" id="PS50880">
    <property type="entry name" value="TOPRIM"/>
    <property type="match status" value="1"/>
</dbReference>
<evidence type="ECO:0000259" key="7">
    <source>
        <dbReference type="PROSITE" id="PS50880"/>
    </source>
</evidence>
<proteinExistence type="inferred from homology"/>
<evidence type="ECO:0000259" key="8">
    <source>
        <dbReference type="PROSITE" id="PS52039"/>
    </source>
</evidence>
<dbReference type="SMART" id="SM00437">
    <property type="entry name" value="TOP1Ac"/>
    <property type="match status" value="1"/>
</dbReference>
<feature type="domain" description="Toprim" evidence="7">
    <location>
        <begin position="5"/>
        <end position="124"/>
    </location>
</feature>
<dbReference type="GO" id="GO:0003677">
    <property type="term" value="F:DNA binding"/>
    <property type="evidence" value="ECO:0007669"/>
    <property type="project" value="UniProtKB-KW"/>
</dbReference>
<dbReference type="GO" id="GO:0006265">
    <property type="term" value="P:DNA topological change"/>
    <property type="evidence" value="ECO:0007669"/>
    <property type="project" value="InterPro"/>
</dbReference>
<dbReference type="InterPro" id="IPR013497">
    <property type="entry name" value="Topo_IA_cen"/>
</dbReference>
<dbReference type="InterPro" id="IPR003601">
    <property type="entry name" value="Topo_IA_2"/>
</dbReference>
<dbReference type="GO" id="GO:0003917">
    <property type="term" value="F:DNA topoisomerase type I (single strand cut, ATP-independent) activity"/>
    <property type="evidence" value="ECO:0007669"/>
    <property type="project" value="UniProtKB-EC"/>
</dbReference>
<dbReference type="CDD" id="cd00186">
    <property type="entry name" value="TOP1Ac"/>
    <property type="match status" value="1"/>
</dbReference>
<dbReference type="Pfam" id="PF01751">
    <property type="entry name" value="Toprim"/>
    <property type="match status" value="1"/>
</dbReference>
<dbReference type="InterPro" id="IPR006171">
    <property type="entry name" value="TOPRIM_dom"/>
</dbReference>
<dbReference type="Pfam" id="PF01131">
    <property type="entry name" value="Topoisom_bac"/>
    <property type="match status" value="1"/>
</dbReference>
<comment type="caution">
    <text evidence="9">The sequence shown here is derived from an EMBL/GenBank/DDBJ whole genome shotgun (WGS) entry which is preliminary data.</text>
</comment>
<accession>A0A7C5YBN9</accession>
<dbReference type="SMART" id="SM00436">
    <property type="entry name" value="TOP1Bc"/>
    <property type="match status" value="1"/>
</dbReference>
<evidence type="ECO:0000256" key="6">
    <source>
        <dbReference type="ARBA" id="ARBA00023235"/>
    </source>
</evidence>
<dbReference type="CDD" id="cd01028">
    <property type="entry name" value="TOPRIM_TopoIA"/>
    <property type="match status" value="1"/>
</dbReference>
<evidence type="ECO:0000256" key="5">
    <source>
        <dbReference type="ARBA" id="ARBA00023125"/>
    </source>
</evidence>
<gene>
    <name evidence="9" type="ORF">ENM42_02940</name>
</gene>
<sequence>MNNSKLVIVAEKASVARAIKSVVAAAKINAEVVSVRGHMMEADLPDGYEWGAKHPLEIIKLRTVVDKVSDLSTYRTLTKIFSNNGSLVVATDNDSEGELIGYEILETYRKIRGENAECLRMRFNSVDRRELFASIRNLEIGLNMRWVEKARFRQVFDLITGAAFTRLLTESTRRKKWVRLVSWGSCQTPTLNFVFEREKEILSFKPEKYWTIHAVLRTQKGEEFMAVSEIFRSATDAKELFRKAEEASEAYVSNYYESEKKIPRPLPMRTDDVLRDLTRLTGLSANKLLELMEQLYAEGYISYPRTDTNRYRKNFDFETPLKAVKGDENLNRIPAMWENANPRNGARDDGAHPPIYPVATFRGTGVLMKIWEYIARRFYGNAYFDDAVQLVQDAKIKIETLPLKAHGTRMISQGFYQAFGYFRPADNPIPVMNVGEKLTIVKLELKEDETKPPSRLTEADLLRLMEKNGIGTDATRATYPQLIIERKYAVKEGKYFKPTRLGMALIESLAKTDPRLVTPETRRLVEEYMAKIERGEASLAESLDNTLKVYEELLKACNDRIDEVSTVLAESIGEERFRARKRLRRKV</sequence>
<dbReference type="EC" id="5.6.2.1" evidence="3"/>
<evidence type="ECO:0000256" key="4">
    <source>
        <dbReference type="ARBA" id="ARBA00023029"/>
    </source>
</evidence>
<dbReference type="PRINTS" id="PR00417">
    <property type="entry name" value="PRTPISMRASEI"/>
</dbReference>
<dbReference type="PANTHER" id="PTHR11390:SF21">
    <property type="entry name" value="DNA TOPOISOMERASE 3-ALPHA"/>
    <property type="match status" value="1"/>
</dbReference>
<dbReference type="SUPFAM" id="SSF56712">
    <property type="entry name" value="Prokaryotic type I DNA topoisomerase"/>
    <property type="match status" value="1"/>
</dbReference>
<name>A0A7C5YBN9_CALS0</name>
<dbReference type="EMBL" id="DRXS01000162">
    <property type="protein sequence ID" value="HHR40764.1"/>
    <property type="molecule type" value="Genomic_DNA"/>
</dbReference>
<dbReference type="SMART" id="SM00493">
    <property type="entry name" value="TOPRIM"/>
    <property type="match status" value="1"/>
</dbReference>
<comment type="catalytic activity">
    <reaction evidence="1">
        <text>ATP-independent breakage of single-stranded DNA, followed by passage and rejoining.</text>
        <dbReference type="EC" id="5.6.2.1"/>
    </reaction>
</comment>
<dbReference type="Gene3D" id="1.10.290.10">
    <property type="entry name" value="Topoisomerase I, domain 4"/>
    <property type="match status" value="1"/>
</dbReference>
<dbReference type="InterPro" id="IPR013825">
    <property type="entry name" value="Topo_IA_cen_sub2"/>
</dbReference>
<dbReference type="Gene3D" id="1.10.460.10">
    <property type="entry name" value="Topoisomerase I, domain 2"/>
    <property type="match status" value="1"/>
</dbReference>
<dbReference type="PANTHER" id="PTHR11390">
    <property type="entry name" value="PROKARYOTIC DNA TOPOISOMERASE"/>
    <property type="match status" value="1"/>
</dbReference>
<dbReference type="InterPro" id="IPR023405">
    <property type="entry name" value="Topo_IA_core_domain"/>
</dbReference>
<dbReference type="AlphaFoldDB" id="A0A7C5YBN9"/>
<dbReference type="InterPro" id="IPR013826">
    <property type="entry name" value="Topo_IA_cen_sub3"/>
</dbReference>
<dbReference type="GO" id="GO:0006310">
    <property type="term" value="P:DNA recombination"/>
    <property type="evidence" value="ECO:0007669"/>
    <property type="project" value="TreeGrafter"/>
</dbReference>
<dbReference type="GO" id="GO:0006281">
    <property type="term" value="P:DNA repair"/>
    <property type="evidence" value="ECO:0007669"/>
    <property type="project" value="TreeGrafter"/>
</dbReference>
<evidence type="ECO:0000256" key="2">
    <source>
        <dbReference type="ARBA" id="ARBA00009446"/>
    </source>
</evidence>
<keyword evidence="6 9" id="KW-0413">Isomerase</keyword>
<keyword evidence="5" id="KW-0238">DNA-binding</keyword>
<dbReference type="Gene3D" id="3.40.50.140">
    <property type="match status" value="1"/>
</dbReference>
<reference evidence="9" key="1">
    <citation type="journal article" date="2020" name="mSystems">
        <title>Genome- and Community-Level Interaction Insights into Carbon Utilization and Element Cycling Functions of Hydrothermarchaeota in Hydrothermal Sediment.</title>
        <authorList>
            <person name="Zhou Z."/>
            <person name="Liu Y."/>
            <person name="Xu W."/>
            <person name="Pan J."/>
            <person name="Luo Z.H."/>
            <person name="Li M."/>
        </authorList>
    </citation>
    <scope>NUCLEOTIDE SEQUENCE [LARGE SCALE GENOMIC DNA]</scope>
    <source>
        <strain evidence="9">SpSt-1084</strain>
    </source>
</reference>
<dbReference type="InterPro" id="IPR013824">
    <property type="entry name" value="Topo_IA_cen_sub1"/>
</dbReference>
<keyword evidence="4" id="KW-0799">Topoisomerase</keyword>
<dbReference type="InterPro" id="IPR000380">
    <property type="entry name" value="Topo_IA"/>
</dbReference>
<comment type="similarity">
    <text evidence="2">Belongs to the type IA topoisomerase family.</text>
</comment>